<keyword evidence="7" id="KW-1185">Reference proteome</keyword>
<proteinExistence type="predicted"/>
<evidence type="ECO:0000313" key="6">
    <source>
        <dbReference type="EMBL" id="GMA88531.1"/>
    </source>
</evidence>
<reference evidence="7" key="1">
    <citation type="journal article" date="2019" name="Int. J. Syst. Evol. Microbiol.">
        <title>The Global Catalogue of Microorganisms (GCM) 10K type strain sequencing project: providing services to taxonomists for standard genome sequencing and annotation.</title>
        <authorList>
            <consortium name="The Broad Institute Genomics Platform"/>
            <consortium name="The Broad Institute Genome Sequencing Center for Infectious Disease"/>
            <person name="Wu L."/>
            <person name="Ma J."/>
        </authorList>
    </citation>
    <scope>NUCLEOTIDE SEQUENCE [LARGE SCALE GENOMIC DNA]</scope>
    <source>
        <strain evidence="7">NBRC 108730</strain>
    </source>
</reference>
<keyword evidence="1" id="KW-0479">Metal-binding</keyword>
<dbReference type="Pfam" id="PF01258">
    <property type="entry name" value="zf-dskA_traR"/>
    <property type="match status" value="1"/>
</dbReference>
<evidence type="ECO:0000313" key="7">
    <source>
        <dbReference type="Proteomes" id="UP001157017"/>
    </source>
</evidence>
<dbReference type="SUPFAM" id="SSF57716">
    <property type="entry name" value="Glucocorticoid receptor-like (DNA-binding domain)"/>
    <property type="match status" value="1"/>
</dbReference>
<dbReference type="PANTHER" id="PTHR33823:SF2">
    <property type="entry name" value="RNA POLYMERASE-BINDING TRANSCRIPTION FACTOR DKSA"/>
    <property type="match status" value="1"/>
</dbReference>
<dbReference type="InterPro" id="IPR020460">
    <property type="entry name" value="Znf_C4-type_bac"/>
</dbReference>
<dbReference type="InterPro" id="IPR000962">
    <property type="entry name" value="Znf_DskA_TraR"/>
</dbReference>
<dbReference type="PROSITE" id="PS51128">
    <property type="entry name" value="ZF_DKSA_2"/>
    <property type="match status" value="1"/>
</dbReference>
<name>A0ABQ6JLV8_9ACTN</name>
<feature type="domain" description="Zinc finger DksA/TraR C4-type" evidence="5">
    <location>
        <begin position="22"/>
        <end position="55"/>
    </location>
</feature>
<organism evidence="6 7">
    <name type="scientific">Angustibacter aerolatus</name>
    <dbReference type="NCBI Taxonomy" id="1162965"/>
    <lineage>
        <taxon>Bacteria</taxon>
        <taxon>Bacillati</taxon>
        <taxon>Actinomycetota</taxon>
        <taxon>Actinomycetes</taxon>
        <taxon>Kineosporiales</taxon>
        <taxon>Kineosporiaceae</taxon>
    </lineage>
</organism>
<keyword evidence="2" id="KW-0863">Zinc-finger</keyword>
<dbReference type="PANTHER" id="PTHR33823">
    <property type="entry name" value="RNA POLYMERASE-BINDING TRANSCRIPTION FACTOR DKSA-RELATED"/>
    <property type="match status" value="1"/>
</dbReference>
<dbReference type="Proteomes" id="UP001157017">
    <property type="component" value="Unassembled WGS sequence"/>
</dbReference>
<evidence type="ECO:0000256" key="1">
    <source>
        <dbReference type="ARBA" id="ARBA00022723"/>
    </source>
</evidence>
<comment type="caution">
    <text evidence="6">The sequence shown here is derived from an EMBL/GenBank/DDBJ whole genome shotgun (WGS) entry which is preliminary data.</text>
</comment>
<dbReference type="PROSITE" id="PS01102">
    <property type="entry name" value="ZF_DKSA_1"/>
    <property type="match status" value="1"/>
</dbReference>
<evidence type="ECO:0000256" key="2">
    <source>
        <dbReference type="ARBA" id="ARBA00022771"/>
    </source>
</evidence>
<sequence>MLDQAGRDVVALEAAAARVAEGGYGVCEVCGAPIPAGRLEARPTATTCVGCATSARRR</sequence>
<keyword evidence="3" id="KW-0862">Zinc</keyword>
<protein>
    <recommendedName>
        <fullName evidence="5">Zinc finger DksA/TraR C4-type domain-containing protein</fullName>
    </recommendedName>
</protein>
<dbReference type="PRINTS" id="PR00618">
    <property type="entry name" value="DKSAZNFINGER"/>
</dbReference>
<dbReference type="Gene3D" id="1.20.120.910">
    <property type="entry name" value="DksA, coiled-coil domain"/>
    <property type="match status" value="1"/>
</dbReference>
<evidence type="ECO:0000256" key="3">
    <source>
        <dbReference type="ARBA" id="ARBA00022833"/>
    </source>
</evidence>
<evidence type="ECO:0000256" key="4">
    <source>
        <dbReference type="PROSITE-ProRule" id="PRU00510"/>
    </source>
</evidence>
<feature type="zinc finger region" description="dksA C4-type" evidence="4">
    <location>
        <begin position="27"/>
        <end position="51"/>
    </location>
</feature>
<dbReference type="EMBL" id="BSUZ01000001">
    <property type="protein sequence ID" value="GMA88531.1"/>
    <property type="molecule type" value="Genomic_DNA"/>
</dbReference>
<dbReference type="InterPro" id="IPR020458">
    <property type="entry name" value="Znf_DskA_TraR_CS"/>
</dbReference>
<gene>
    <name evidence="6" type="ORF">GCM10025868_37810</name>
</gene>
<accession>A0ABQ6JLV8</accession>
<evidence type="ECO:0000259" key="5">
    <source>
        <dbReference type="Pfam" id="PF01258"/>
    </source>
</evidence>